<dbReference type="AlphaFoldDB" id="A0A382M6X3"/>
<feature type="non-terminal residue" evidence="1">
    <location>
        <position position="98"/>
    </location>
</feature>
<accession>A0A382M6X3</accession>
<name>A0A382M6X3_9ZZZZ</name>
<proteinExistence type="predicted"/>
<evidence type="ECO:0000313" key="1">
    <source>
        <dbReference type="EMBL" id="SVC43112.1"/>
    </source>
</evidence>
<sequence>MRICSFLYFLIATLLLVPPVHAQWSTVPADSTRQDFRRRLMQALELTPDQQDTLRQLRGFLQLDMRALRTLVEDGDILAEEGRLRYGEAIDLYRVTRD</sequence>
<reference evidence="1" key="1">
    <citation type="submission" date="2018-05" db="EMBL/GenBank/DDBJ databases">
        <authorList>
            <person name="Lanie J.A."/>
            <person name="Ng W.-L."/>
            <person name="Kazmierczak K.M."/>
            <person name="Andrzejewski T.M."/>
            <person name="Davidsen T.M."/>
            <person name="Wayne K.J."/>
            <person name="Tettelin H."/>
            <person name="Glass J.I."/>
            <person name="Rusch D."/>
            <person name="Podicherti R."/>
            <person name="Tsui H.-C.T."/>
            <person name="Winkler M.E."/>
        </authorList>
    </citation>
    <scope>NUCLEOTIDE SEQUENCE</scope>
</reference>
<gene>
    <name evidence="1" type="ORF">METZ01_LOCUS295966</name>
</gene>
<organism evidence="1">
    <name type="scientific">marine metagenome</name>
    <dbReference type="NCBI Taxonomy" id="408172"/>
    <lineage>
        <taxon>unclassified sequences</taxon>
        <taxon>metagenomes</taxon>
        <taxon>ecological metagenomes</taxon>
    </lineage>
</organism>
<protein>
    <submittedName>
        <fullName evidence="1">Uncharacterized protein</fullName>
    </submittedName>
</protein>
<dbReference type="EMBL" id="UINC01090832">
    <property type="protein sequence ID" value="SVC43112.1"/>
    <property type="molecule type" value="Genomic_DNA"/>
</dbReference>